<reference evidence="1 2" key="1">
    <citation type="submission" date="2016-10" db="EMBL/GenBank/DDBJ databases">
        <title>Comparative genomics of Bacillus thuringiensis reveals a path to pathogens against multiple invertebrate hosts.</title>
        <authorList>
            <person name="Zheng J."/>
            <person name="Gao Q."/>
            <person name="Liu H."/>
            <person name="Peng D."/>
            <person name="Ruan L."/>
            <person name="Sun M."/>
        </authorList>
    </citation>
    <scope>NUCLEOTIDE SEQUENCE [LARGE SCALE GENOMIC DNA]</scope>
    <source>
        <strain evidence="1">T30001</strain>
    </source>
</reference>
<evidence type="ECO:0000313" key="2">
    <source>
        <dbReference type="Proteomes" id="UP000195160"/>
    </source>
</evidence>
<dbReference type="InterPro" id="IPR009091">
    <property type="entry name" value="RCC1/BLIP-II"/>
</dbReference>
<dbReference type="InterPro" id="IPR000408">
    <property type="entry name" value="Reg_chr_condens"/>
</dbReference>
<dbReference type="Gene3D" id="2.130.10.30">
    <property type="entry name" value="Regulator of chromosome condensation 1/beta-lactamase-inhibitor protein II"/>
    <property type="match status" value="1"/>
</dbReference>
<protein>
    <submittedName>
        <fullName evidence="1">RCC1 repeat protein</fullName>
    </submittedName>
</protein>
<sequence length="58" mass="6421">MDYLLSKEKVKRWPKDMVAAGRFHTVGLKSDGTVVAVGNNEFGQCDVGSWRDILLPGK</sequence>
<dbReference type="EMBL" id="MOOV01000037">
    <property type="protein sequence ID" value="OUC03595.1"/>
    <property type="molecule type" value="Genomic_DNA"/>
</dbReference>
<name>A0A9X6NAZ1_BACTV</name>
<evidence type="ECO:0000313" key="1">
    <source>
        <dbReference type="EMBL" id="OUC03595.1"/>
    </source>
</evidence>
<gene>
    <name evidence="1" type="ORF">BK784_02500</name>
</gene>
<dbReference type="Pfam" id="PF13540">
    <property type="entry name" value="RCC1_2"/>
    <property type="match status" value="1"/>
</dbReference>
<accession>A0A9X6NAZ1</accession>
<dbReference type="Proteomes" id="UP000195160">
    <property type="component" value="Unassembled WGS sequence"/>
</dbReference>
<comment type="caution">
    <text evidence="1">The sequence shown here is derived from an EMBL/GenBank/DDBJ whole genome shotgun (WGS) entry which is preliminary data.</text>
</comment>
<dbReference type="SUPFAM" id="SSF50985">
    <property type="entry name" value="RCC1/BLIP-II"/>
    <property type="match status" value="1"/>
</dbReference>
<dbReference type="AlphaFoldDB" id="A0A9X6NAZ1"/>
<organism evidence="1 2">
    <name type="scientific">Bacillus thuringiensis subsp. medellin</name>
    <dbReference type="NCBI Taxonomy" id="79672"/>
    <lineage>
        <taxon>Bacteria</taxon>
        <taxon>Bacillati</taxon>
        <taxon>Bacillota</taxon>
        <taxon>Bacilli</taxon>
        <taxon>Bacillales</taxon>
        <taxon>Bacillaceae</taxon>
        <taxon>Bacillus</taxon>
        <taxon>Bacillus cereus group</taxon>
    </lineage>
</organism>
<dbReference type="PROSITE" id="PS00626">
    <property type="entry name" value="RCC1_2"/>
    <property type="match status" value="1"/>
</dbReference>
<proteinExistence type="predicted"/>